<organism evidence="1 2">
    <name type="scientific">Lactarius akahatsu</name>
    <dbReference type="NCBI Taxonomy" id="416441"/>
    <lineage>
        <taxon>Eukaryota</taxon>
        <taxon>Fungi</taxon>
        <taxon>Dikarya</taxon>
        <taxon>Basidiomycota</taxon>
        <taxon>Agaricomycotina</taxon>
        <taxon>Agaricomycetes</taxon>
        <taxon>Russulales</taxon>
        <taxon>Russulaceae</taxon>
        <taxon>Lactarius</taxon>
    </lineage>
</organism>
<comment type="caution">
    <text evidence="1">The sequence shown here is derived from an EMBL/GenBank/DDBJ whole genome shotgun (WGS) entry which is preliminary data.</text>
</comment>
<sequence>MSFPTRSHLPQACMVLRSAPPSSSRTSCPAPTFHSSHGAGPLVGEEFIRTSIIRYAINQVSEMRLFFHVRKDDLSFSIQLAVLDQQGCICQFGLRELGAVTGLPTAKPTIPRPLFRKVSTGTGNEVVGTAHLSRHSRNLVVAYSNVQFRPGRPPTFLQSSRPLNRLSPYTGAQLWPHSITGLHNLSLPIQLSVIDRGESTYNDYAGESELPDSGHHIPVNAMVLLQVGQRSLMLLCRVPVINEAACYGSRWGEGNDTDCSET</sequence>
<evidence type="ECO:0000313" key="2">
    <source>
        <dbReference type="Proteomes" id="UP001201163"/>
    </source>
</evidence>
<name>A0AAD4LGA7_9AGAM</name>
<dbReference type="Proteomes" id="UP001201163">
    <property type="component" value="Unassembled WGS sequence"/>
</dbReference>
<protein>
    <submittedName>
        <fullName evidence="1">Uncharacterized protein</fullName>
    </submittedName>
</protein>
<dbReference type="AlphaFoldDB" id="A0AAD4LGA7"/>
<reference evidence="1" key="1">
    <citation type="submission" date="2022-01" db="EMBL/GenBank/DDBJ databases">
        <title>Comparative genomics reveals a dynamic genome evolution in the ectomycorrhizal milk-cap (Lactarius) mushrooms.</title>
        <authorList>
            <consortium name="DOE Joint Genome Institute"/>
            <person name="Lebreton A."/>
            <person name="Tang N."/>
            <person name="Kuo A."/>
            <person name="LaButti K."/>
            <person name="Drula E."/>
            <person name="Barry K."/>
            <person name="Clum A."/>
            <person name="Lipzen A."/>
            <person name="Mousain D."/>
            <person name="Ng V."/>
            <person name="Wang R."/>
            <person name="Wang X."/>
            <person name="Dai Y."/>
            <person name="Henrissat B."/>
            <person name="Grigoriev I.V."/>
            <person name="Guerin-Laguette A."/>
            <person name="Yu F."/>
            <person name="Martin F.M."/>
        </authorList>
    </citation>
    <scope>NUCLEOTIDE SEQUENCE</scope>
    <source>
        <strain evidence="1">QP</strain>
    </source>
</reference>
<gene>
    <name evidence="1" type="ORF">EDB92DRAFT_1816398</name>
</gene>
<dbReference type="EMBL" id="JAKELL010000027">
    <property type="protein sequence ID" value="KAH8991214.1"/>
    <property type="molecule type" value="Genomic_DNA"/>
</dbReference>
<proteinExistence type="predicted"/>
<accession>A0AAD4LGA7</accession>
<keyword evidence="2" id="KW-1185">Reference proteome</keyword>
<evidence type="ECO:0000313" key="1">
    <source>
        <dbReference type="EMBL" id="KAH8991214.1"/>
    </source>
</evidence>